<accession>A0A7C3CJV2</accession>
<dbReference type="Proteomes" id="UP000886043">
    <property type="component" value="Unassembled WGS sequence"/>
</dbReference>
<comment type="caution">
    <text evidence="1">The sequence shown here is derived from an EMBL/GenBank/DDBJ whole genome shotgun (WGS) entry which is preliminary data.</text>
</comment>
<reference evidence="1" key="1">
    <citation type="journal article" date="2020" name="mSystems">
        <title>Genome- and Community-Level Interaction Insights into Carbon Utilization and Element Cycling Functions of Hydrothermarchaeota in Hydrothermal Sediment.</title>
        <authorList>
            <person name="Zhou Z."/>
            <person name="Liu Y."/>
            <person name="Xu W."/>
            <person name="Pan J."/>
            <person name="Luo Z.H."/>
            <person name="Li M."/>
        </authorList>
    </citation>
    <scope>NUCLEOTIDE SEQUENCE [LARGE SCALE GENOMIC DNA]</scope>
    <source>
        <strain evidence="1">HyVt-483</strain>
    </source>
</reference>
<proteinExistence type="predicted"/>
<sequence>MCQTRVVVRRGDREEEIMREVVALRVEPEEVILQAFFEEPRRVRGKIREIDFMKHVVVLEEEA</sequence>
<dbReference type="EMBL" id="DRMH01000041">
    <property type="protein sequence ID" value="HFC97531.1"/>
    <property type="molecule type" value="Genomic_DNA"/>
</dbReference>
<organism evidence="1">
    <name type="scientific">Thermosulfurimonas dismutans</name>
    <dbReference type="NCBI Taxonomy" id="999894"/>
    <lineage>
        <taxon>Bacteria</taxon>
        <taxon>Pseudomonadati</taxon>
        <taxon>Thermodesulfobacteriota</taxon>
        <taxon>Thermodesulfobacteria</taxon>
        <taxon>Thermodesulfobacteriales</taxon>
        <taxon>Thermodesulfobacteriaceae</taxon>
        <taxon>Thermosulfurimonas</taxon>
    </lineage>
</organism>
<evidence type="ECO:0000313" key="1">
    <source>
        <dbReference type="EMBL" id="HFC97531.1"/>
    </source>
</evidence>
<dbReference type="InterPro" id="IPR019300">
    <property type="entry name" value="CooT"/>
</dbReference>
<dbReference type="Pfam" id="PF10133">
    <property type="entry name" value="CooT"/>
    <property type="match status" value="1"/>
</dbReference>
<name>A0A7C3CJV2_9BACT</name>
<dbReference type="AlphaFoldDB" id="A0A7C3CJV2"/>
<gene>
    <name evidence="1" type="ORF">ENJ40_03595</name>
</gene>
<protein>
    <submittedName>
        <fullName evidence="1">CooT family nickel-binding protein</fullName>
    </submittedName>
</protein>